<evidence type="ECO:0000256" key="1">
    <source>
        <dbReference type="ARBA" id="ARBA00022898"/>
    </source>
</evidence>
<keyword evidence="1 2" id="KW-0663">Pyridoxal phosphate</keyword>
<dbReference type="EMBL" id="PIPX01000001">
    <property type="protein sequence ID" value="RUO55243.1"/>
    <property type="molecule type" value="Genomic_DNA"/>
</dbReference>
<evidence type="ECO:0000313" key="7">
    <source>
        <dbReference type="Proteomes" id="UP000287649"/>
    </source>
</evidence>
<sequence>MNSIVERLKEVRSQIENACQQCNRSPDSVQLLAVSKTKPASAIRALYQAGQRSFGENYLQEALSKQQELKDLEALDWHFIGPIQSNKTRDIAAHFAWVQSIDRVKIARRLNEQRPNSLPPLQVLIQVNIDDEASKSGVAPDEVAHLAASIAQFPQLTLRGLMTIPAATTSAKAASESLSAMQSLYSELASQYPTVDTLSMGMSNDLAPAIAAGSTMVRVGTALFGARETT</sequence>
<comment type="caution">
    <text evidence="6">The sequence shown here is derived from an EMBL/GenBank/DDBJ whole genome shotgun (WGS) entry which is preliminary data.</text>
</comment>
<dbReference type="Pfam" id="PF01168">
    <property type="entry name" value="Ala_racemase_N"/>
    <property type="match status" value="1"/>
</dbReference>
<dbReference type="CDD" id="cd06824">
    <property type="entry name" value="PLPDE_III_Yggs_like"/>
    <property type="match status" value="1"/>
</dbReference>
<proteinExistence type="inferred from homology"/>
<evidence type="ECO:0000256" key="4">
    <source>
        <dbReference type="RuleBase" id="RU004514"/>
    </source>
</evidence>
<accession>A0A432Y2R8</accession>
<feature type="modified residue" description="N6-(pyridoxal phosphate)lysine" evidence="2 3">
    <location>
        <position position="36"/>
    </location>
</feature>
<dbReference type="InterPro" id="IPR029066">
    <property type="entry name" value="PLP-binding_barrel"/>
</dbReference>
<dbReference type="NCBIfam" id="TIGR00044">
    <property type="entry name" value="YggS family pyridoxal phosphate-dependent enzyme"/>
    <property type="match status" value="1"/>
</dbReference>
<dbReference type="AlphaFoldDB" id="A0A432Y2R8"/>
<dbReference type="SUPFAM" id="SSF51419">
    <property type="entry name" value="PLP-binding barrel"/>
    <property type="match status" value="1"/>
</dbReference>
<evidence type="ECO:0000313" key="6">
    <source>
        <dbReference type="EMBL" id="RUO55243.1"/>
    </source>
</evidence>
<dbReference type="HAMAP" id="MF_02087">
    <property type="entry name" value="PLP_homeostasis"/>
    <property type="match status" value="1"/>
</dbReference>
<dbReference type="PANTHER" id="PTHR10146">
    <property type="entry name" value="PROLINE SYNTHETASE CO-TRANSCRIBED BACTERIAL HOMOLOG PROTEIN"/>
    <property type="match status" value="1"/>
</dbReference>
<dbReference type="PANTHER" id="PTHR10146:SF14">
    <property type="entry name" value="PYRIDOXAL PHOSPHATE HOMEOSTASIS PROTEIN"/>
    <property type="match status" value="1"/>
</dbReference>
<dbReference type="PROSITE" id="PS01211">
    <property type="entry name" value="UPF0001"/>
    <property type="match status" value="1"/>
</dbReference>
<comment type="function">
    <text evidence="2">Pyridoxal 5'-phosphate (PLP)-binding protein, which is involved in PLP homeostasis.</text>
</comment>
<evidence type="ECO:0000259" key="5">
    <source>
        <dbReference type="Pfam" id="PF01168"/>
    </source>
</evidence>
<reference evidence="7" key="1">
    <citation type="journal article" date="2018" name="Front. Microbiol.">
        <title>Genome-Based Analysis Reveals the Taxonomy and Diversity of the Family Idiomarinaceae.</title>
        <authorList>
            <person name="Liu Y."/>
            <person name="Lai Q."/>
            <person name="Shao Z."/>
        </authorList>
    </citation>
    <scope>NUCLEOTIDE SEQUENCE [LARGE SCALE GENOMIC DNA]</scope>
    <source>
        <strain evidence="7">PO-M2</strain>
    </source>
</reference>
<organism evidence="6 7">
    <name type="scientific">Pseudidiomarina homiensis</name>
    <dbReference type="NCBI Taxonomy" id="364198"/>
    <lineage>
        <taxon>Bacteria</taxon>
        <taxon>Pseudomonadati</taxon>
        <taxon>Pseudomonadota</taxon>
        <taxon>Gammaproteobacteria</taxon>
        <taxon>Alteromonadales</taxon>
        <taxon>Idiomarinaceae</taxon>
        <taxon>Pseudidiomarina</taxon>
    </lineage>
</organism>
<dbReference type="GO" id="GO:0030170">
    <property type="term" value="F:pyridoxal phosphate binding"/>
    <property type="evidence" value="ECO:0007669"/>
    <property type="project" value="UniProtKB-UniRule"/>
</dbReference>
<dbReference type="Proteomes" id="UP000287649">
    <property type="component" value="Unassembled WGS sequence"/>
</dbReference>
<dbReference type="FunFam" id="3.20.20.10:FF:000004">
    <property type="entry name" value="Pyridoxal phosphate homeostasis protein"/>
    <property type="match status" value="1"/>
</dbReference>
<dbReference type="InterPro" id="IPR011078">
    <property type="entry name" value="PyrdxlP_homeostasis"/>
</dbReference>
<keyword evidence="7" id="KW-1185">Reference proteome</keyword>
<dbReference type="RefSeq" id="WP_126769475.1">
    <property type="nucleotide sequence ID" value="NZ_PIPX01000001.1"/>
</dbReference>
<comment type="cofactor">
    <cofactor evidence="3">
        <name>pyridoxal 5'-phosphate</name>
        <dbReference type="ChEBI" id="CHEBI:597326"/>
    </cofactor>
</comment>
<evidence type="ECO:0000256" key="3">
    <source>
        <dbReference type="PIRSR" id="PIRSR004848-1"/>
    </source>
</evidence>
<feature type="domain" description="Alanine racemase N-terminal" evidence="5">
    <location>
        <begin position="12"/>
        <end position="227"/>
    </location>
</feature>
<comment type="similarity">
    <text evidence="2 4">Belongs to the pyridoxal phosphate-binding protein YggS/PROSC family.</text>
</comment>
<evidence type="ECO:0000256" key="2">
    <source>
        <dbReference type="HAMAP-Rule" id="MF_02087"/>
    </source>
</evidence>
<dbReference type="InterPro" id="IPR001608">
    <property type="entry name" value="Ala_racemase_N"/>
</dbReference>
<dbReference type="OrthoDB" id="9804072at2"/>
<dbReference type="Gene3D" id="3.20.20.10">
    <property type="entry name" value="Alanine racemase"/>
    <property type="match status" value="1"/>
</dbReference>
<dbReference type="PIRSF" id="PIRSF004848">
    <property type="entry name" value="YBL036c_PLPDEIII"/>
    <property type="match status" value="1"/>
</dbReference>
<protein>
    <recommendedName>
        <fullName evidence="2">Pyridoxal phosphate homeostasis protein</fullName>
        <shortName evidence="2">PLP homeostasis protein</shortName>
    </recommendedName>
</protein>
<name>A0A432Y2R8_9GAMM</name>
<gene>
    <name evidence="6" type="ORF">CWI70_00150</name>
</gene>